<dbReference type="EMBL" id="MU267699">
    <property type="protein sequence ID" value="KAH7910806.1"/>
    <property type="molecule type" value="Genomic_DNA"/>
</dbReference>
<evidence type="ECO:0000313" key="2">
    <source>
        <dbReference type="Proteomes" id="UP000790377"/>
    </source>
</evidence>
<evidence type="ECO:0000313" key="1">
    <source>
        <dbReference type="EMBL" id="KAH7910806.1"/>
    </source>
</evidence>
<gene>
    <name evidence="1" type="ORF">BJ138DRAFT_1152026</name>
</gene>
<comment type="caution">
    <text evidence="1">The sequence shown here is derived from an EMBL/GenBank/DDBJ whole genome shotgun (WGS) entry which is preliminary data.</text>
</comment>
<protein>
    <submittedName>
        <fullName evidence="1">Uncharacterized protein</fullName>
    </submittedName>
</protein>
<reference evidence="1" key="1">
    <citation type="journal article" date="2021" name="New Phytol.">
        <title>Evolutionary innovations through gain and loss of genes in the ectomycorrhizal Boletales.</title>
        <authorList>
            <person name="Wu G."/>
            <person name="Miyauchi S."/>
            <person name="Morin E."/>
            <person name="Kuo A."/>
            <person name="Drula E."/>
            <person name="Varga T."/>
            <person name="Kohler A."/>
            <person name="Feng B."/>
            <person name="Cao Y."/>
            <person name="Lipzen A."/>
            <person name="Daum C."/>
            <person name="Hundley H."/>
            <person name="Pangilinan J."/>
            <person name="Johnson J."/>
            <person name="Barry K."/>
            <person name="LaButti K."/>
            <person name="Ng V."/>
            <person name="Ahrendt S."/>
            <person name="Min B."/>
            <person name="Choi I.G."/>
            <person name="Park H."/>
            <person name="Plett J.M."/>
            <person name="Magnuson J."/>
            <person name="Spatafora J.W."/>
            <person name="Nagy L.G."/>
            <person name="Henrissat B."/>
            <person name="Grigoriev I.V."/>
            <person name="Yang Z.L."/>
            <person name="Xu J."/>
            <person name="Martin F.M."/>
        </authorList>
    </citation>
    <scope>NUCLEOTIDE SEQUENCE</scope>
    <source>
        <strain evidence="1">ATCC 28755</strain>
    </source>
</reference>
<proteinExistence type="predicted"/>
<organism evidence="1 2">
    <name type="scientific">Hygrophoropsis aurantiaca</name>
    <dbReference type="NCBI Taxonomy" id="72124"/>
    <lineage>
        <taxon>Eukaryota</taxon>
        <taxon>Fungi</taxon>
        <taxon>Dikarya</taxon>
        <taxon>Basidiomycota</taxon>
        <taxon>Agaricomycotina</taxon>
        <taxon>Agaricomycetes</taxon>
        <taxon>Agaricomycetidae</taxon>
        <taxon>Boletales</taxon>
        <taxon>Coniophorineae</taxon>
        <taxon>Hygrophoropsidaceae</taxon>
        <taxon>Hygrophoropsis</taxon>
    </lineage>
</organism>
<accession>A0ACB8ABD2</accession>
<keyword evidence="2" id="KW-1185">Reference proteome</keyword>
<dbReference type="Proteomes" id="UP000790377">
    <property type="component" value="Unassembled WGS sequence"/>
</dbReference>
<sequence length="466" mass="53022">METHTEEQDTQASTHQSLQHSITYKRVLARNLKNSLAPVNRLPDEILLACFGEAARDWKSESDGADERIVCDHICDEGPGDFEWSCTPVLTISHVSHRWRQLAIHMPALWTNLVITPSFGHLDVLREFLQRASGMPITANFRFCGTTPHRPADVSSMEATVLLLRTQQISGLSFLNSDSMLSSRIMDQPIHITGSPAITAFSHLTSLTIFNIASGSFNFTRLRCLLSATPQLKSLTYQQYGPVNYPEKGDRTTINLPKLENLKIIYYSPHTCKLLESLSAPDLCQLQLLLWISMRGSGASSFLFIKNNDNFDLKVPKFPKVWNLTLSWYYDSDYLDAKFLSAFPGVTHFMIRSPSQFYESEEVKSMTPPTVQWLRHLTLDFAFDKAEDMDPPNCFTWLPKTKDRADNPLLISVSDSSDLSTREARKRADRYLFRCYQALQQYGNLDGSSSRLDNFLRWQAEGEPEI</sequence>
<name>A0ACB8ABD2_9AGAM</name>